<dbReference type="AlphaFoldDB" id="A0A9J5WGU4"/>
<evidence type="ECO:0000313" key="1">
    <source>
        <dbReference type="EMBL" id="KAG5574834.1"/>
    </source>
</evidence>
<dbReference type="EMBL" id="JACXVP010000011">
    <property type="protein sequence ID" value="KAG5574834.1"/>
    <property type="molecule type" value="Genomic_DNA"/>
</dbReference>
<proteinExistence type="predicted"/>
<organism evidence="1 2">
    <name type="scientific">Solanum commersonii</name>
    <name type="common">Commerson's wild potato</name>
    <name type="synonym">Commerson's nightshade</name>
    <dbReference type="NCBI Taxonomy" id="4109"/>
    <lineage>
        <taxon>Eukaryota</taxon>
        <taxon>Viridiplantae</taxon>
        <taxon>Streptophyta</taxon>
        <taxon>Embryophyta</taxon>
        <taxon>Tracheophyta</taxon>
        <taxon>Spermatophyta</taxon>
        <taxon>Magnoliopsida</taxon>
        <taxon>eudicotyledons</taxon>
        <taxon>Gunneridae</taxon>
        <taxon>Pentapetalae</taxon>
        <taxon>asterids</taxon>
        <taxon>lamiids</taxon>
        <taxon>Solanales</taxon>
        <taxon>Solanaceae</taxon>
        <taxon>Solanoideae</taxon>
        <taxon>Solaneae</taxon>
        <taxon>Solanum</taxon>
    </lineage>
</organism>
<gene>
    <name evidence="1" type="ORF">H5410_054968</name>
</gene>
<accession>A0A9J5WGU4</accession>
<protein>
    <submittedName>
        <fullName evidence="1">Uncharacterized protein</fullName>
    </submittedName>
</protein>
<dbReference type="Proteomes" id="UP000824120">
    <property type="component" value="Chromosome 11"/>
</dbReference>
<keyword evidence="2" id="KW-1185">Reference proteome</keyword>
<name>A0A9J5WGU4_SOLCO</name>
<comment type="caution">
    <text evidence="1">The sequence shown here is derived from an EMBL/GenBank/DDBJ whole genome shotgun (WGS) entry which is preliminary data.</text>
</comment>
<sequence length="72" mass="8031">MGLFCWSSGIGIESPEIVVVVVVSAIAKFLEVFDFGQNEREITRTNGERDNSQLLQLLSQPLLFGLQTTQEM</sequence>
<evidence type="ECO:0000313" key="2">
    <source>
        <dbReference type="Proteomes" id="UP000824120"/>
    </source>
</evidence>
<reference evidence="1 2" key="1">
    <citation type="submission" date="2020-09" db="EMBL/GenBank/DDBJ databases">
        <title>De no assembly of potato wild relative species, Solanum commersonii.</title>
        <authorList>
            <person name="Cho K."/>
        </authorList>
    </citation>
    <scope>NUCLEOTIDE SEQUENCE [LARGE SCALE GENOMIC DNA]</scope>
    <source>
        <strain evidence="1">LZ3.2</strain>
        <tissue evidence="1">Leaf</tissue>
    </source>
</reference>